<protein>
    <recommendedName>
        <fullName evidence="12">t-SNARE coiled-coil homology domain-containing protein</fullName>
    </recommendedName>
</protein>
<reference evidence="13 14" key="1">
    <citation type="submission" date="2006-10" db="EMBL/GenBank/DDBJ databases">
        <title>The Genome Sequence of Batrachochytrium dendrobatidis JEL423.</title>
        <authorList>
            <consortium name="The Broad Institute Genome Sequencing Platform"/>
            <person name="Birren B."/>
            <person name="Lander E."/>
            <person name="Galagan J."/>
            <person name="Cuomo C."/>
            <person name="Devon K."/>
            <person name="Jaffe D."/>
            <person name="Butler J."/>
            <person name="Alvarez P."/>
            <person name="Gnerre S."/>
            <person name="Grabherr M."/>
            <person name="Kleber M."/>
            <person name="Mauceli E."/>
            <person name="Brockman W."/>
            <person name="Young S."/>
            <person name="LaButti K."/>
            <person name="Sykes S."/>
            <person name="DeCaprio D."/>
            <person name="Crawford M."/>
            <person name="Koehrsen M."/>
            <person name="Engels R."/>
            <person name="Montgomery P."/>
            <person name="Pearson M."/>
            <person name="Howarth C."/>
            <person name="Larson L."/>
            <person name="White J."/>
            <person name="O'Leary S."/>
            <person name="Kodira C."/>
            <person name="Zeng Q."/>
            <person name="Yandava C."/>
            <person name="Alvarado L."/>
            <person name="Longcore J."/>
            <person name="James T."/>
        </authorList>
    </citation>
    <scope>NUCLEOTIDE SEQUENCE [LARGE SCALE GENOMIC DNA]</scope>
    <source>
        <strain evidence="13 14">JEL423</strain>
    </source>
</reference>
<accession>A0A177WZT2</accession>
<dbReference type="CDD" id="cd15853">
    <property type="entry name" value="SNARE_Bet1"/>
    <property type="match status" value="1"/>
</dbReference>
<keyword evidence="5 10" id="KW-1133">Transmembrane helix</keyword>
<dbReference type="InterPro" id="IPR000727">
    <property type="entry name" value="T_SNARE_dom"/>
</dbReference>
<evidence type="ECO:0000256" key="4">
    <source>
        <dbReference type="ARBA" id="ARBA00022927"/>
    </source>
</evidence>
<feature type="region of interest" description="Disordered" evidence="9">
    <location>
        <begin position="29"/>
        <end position="48"/>
    </location>
</feature>
<evidence type="ECO:0000313" key="14">
    <source>
        <dbReference type="Proteomes" id="UP000077115"/>
    </source>
</evidence>
<dbReference type="eggNOG" id="KOG3385">
    <property type="taxonomic scope" value="Eukaryota"/>
</dbReference>
<keyword evidence="11" id="KW-0732">Signal</keyword>
<dbReference type="AlphaFoldDB" id="A0A177WZT2"/>
<comment type="subcellular location">
    <subcellularLocation>
        <location evidence="8">Endomembrane system</location>
        <topology evidence="8">Single-pass type IV membrane protein</topology>
    </subcellularLocation>
    <subcellularLocation>
        <location evidence="1">Golgi apparatus membrane</location>
    </subcellularLocation>
</comment>
<gene>
    <name evidence="13" type="ORF">BDEG_28189</name>
</gene>
<name>A0A177WZT2_BATDL</name>
<dbReference type="Proteomes" id="UP000077115">
    <property type="component" value="Unassembled WGS sequence"/>
</dbReference>
<dbReference type="GO" id="GO:0000139">
    <property type="term" value="C:Golgi membrane"/>
    <property type="evidence" value="ECO:0007669"/>
    <property type="project" value="UniProtKB-SubCell"/>
</dbReference>
<feature type="chain" id="PRO_5012791514" description="t-SNARE coiled-coil homology domain-containing protein" evidence="11">
    <location>
        <begin position="16"/>
        <end position="156"/>
    </location>
</feature>
<feature type="transmembrane region" description="Helical" evidence="10">
    <location>
        <begin position="129"/>
        <end position="146"/>
    </location>
</feature>
<keyword evidence="7 10" id="KW-0472">Membrane</keyword>
<feature type="signal peptide" evidence="11">
    <location>
        <begin position="1"/>
        <end position="15"/>
    </location>
</feature>
<dbReference type="InterPro" id="IPR039899">
    <property type="entry name" value="BET1_SNARE"/>
</dbReference>
<evidence type="ECO:0000256" key="10">
    <source>
        <dbReference type="SAM" id="Phobius"/>
    </source>
</evidence>
<evidence type="ECO:0000259" key="12">
    <source>
        <dbReference type="PROSITE" id="PS50192"/>
    </source>
</evidence>
<evidence type="ECO:0000256" key="3">
    <source>
        <dbReference type="ARBA" id="ARBA00022692"/>
    </source>
</evidence>
<dbReference type="PANTHER" id="PTHR12791">
    <property type="entry name" value="GOLGI SNARE BET1-RELATED"/>
    <property type="match status" value="1"/>
</dbReference>
<evidence type="ECO:0000256" key="8">
    <source>
        <dbReference type="ARBA" id="ARBA00046280"/>
    </source>
</evidence>
<reference evidence="13 14" key="2">
    <citation type="submission" date="2016-05" db="EMBL/GenBank/DDBJ databases">
        <title>Lineage-specific infection strategies underlie the spectrum of fungal disease in amphibians.</title>
        <authorList>
            <person name="Cuomo C.A."/>
            <person name="Farrer R.A."/>
            <person name="James T."/>
            <person name="Longcore J."/>
            <person name="Birren B."/>
        </authorList>
    </citation>
    <scope>NUCLEOTIDE SEQUENCE [LARGE SCALE GENOMIC DNA]</scope>
    <source>
        <strain evidence="13 14">JEL423</strain>
    </source>
</reference>
<evidence type="ECO:0000256" key="7">
    <source>
        <dbReference type="ARBA" id="ARBA00023136"/>
    </source>
</evidence>
<evidence type="ECO:0000256" key="9">
    <source>
        <dbReference type="SAM" id="MobiDB-lite"/>
    </source>
</evidence>
<evidence type="ECO:0000256" key="2">
    <source>
        <dbReference type="ARBA" id="ARBA00022448"/>
    </source>
</evidence>
<dbReference type="SUPFAM" id="SSF58038">
    <property type="entry name" value="SNARE fusion complex"/>
    <property type="match status" value="1"/>
</dbReference>
<keyword evidence="2" id="KW-0813">Transport</keyword>
<feature type="domain" description="T-SNARE coiled-coil homology" evidence="12">
    <location>
        <begin position="57"/>
        <end position="119"/>
    </location>
</feature>
<dbReference type="STRING" id="403673.A0A177WZT2"/>
<keyword evidence="6" id="KW-0333">Golgi apparatus</keyword>
<evidence type="ECO:0000256" key="1">
    <source>
        <dbReference type="ARBA" id="ARBA00004394"/>
    </source>
</evidence>
<dbReference type="EMBL" id="DS022314">
    <property type="protein sequence ID" value="OAJ45021.1"/>
    <property type="molecule type" value="Genomic_DNA"/>
</dbReference>
<keyword evidence="3 10" id="KW-0812">Transmembrane</keyword>
<evidence type="ECO:0000256" key="11">
    <source>
        <dbReference type="SAM" id="SignalP"/>
    </source>
</evidence>
<dbReference type="VEuPathDB" id="FungiDB:BDEG_28189"/>
<dbReference type="GO" id="GO:0015031">
    <property type="term" value="P:protein transport"/>
    <property type="evidence" value="ECO:0007669"/>
    <property type="project" value="UniProtKB-KW"/>
</dbReference>
<sequence length="156" mass="17736">MQLTVVTVYFLLASADTTFRIKADILLPCNRPPEPNGASGSSNPDRNNRIRQEQNERLLESGNDSLTDALHSKVSKIKNISIRMQDDVDLQNRDLDDMSTSFDSVGNQMKRTVNKLKVVISQPHFRQTMMIAFGIVFLFLTFIFWSRGGRFTRPPS</sequence>
<evidence type="ECO:0000256" key="5">
    <source>
        <dbReference type="ARBA" id="ARBA00022989"/>
    </source>
</evidence>
<evidence type="ECO:0000313" key="13">
    <source>
        <dbReference type="EMBL" id="OAJ45021.1"/>
    </source>
</evidence>
<proteinExistence type="predicted"/>
<dbReference type="PROSITE" id="PS50192">
    <property type="entry name" value="T_SNARE"/>
    <property type="match status" value="1"/>
</dbReference>
<organism evidence="13 14">
    <name type="scientific">Batrachochytrium dendrobatidis (strain JEL423)</name>
    <dbReference type="NCBI Taxonomy" id="403673"/>
    <lineage>
        <taxon>Eukaryota</taxon>
        <taxon>Fungi</taxon>
        <taxon>Fungi incertae sedis</taxon>
        <taxon>Chytridiomycota</taxon>
        <taxon>Chytridiomycota incertae sedis</taxon>
        <taxon>Chytridiomycetes</taxon>
        <taxon>Rhizophydiales</taxon>
        <taxon>Rhizophydiales incertae sedis</taxon>
        <taxon>Batrachochytrium</taxon>
    </lineage>
</organism>
<dbReference type="Gene3D" id="1.20.5.110">
    <property type="match status" value="1"/>
</dbReference>
<evidence type="ECO:0000256" key="6">
    <source>
        <dbReference type="ARBA" id="ARBA00023034"/>
    </source>
</evidence>
<keyword evidence="4" id="KW-0653">Protein transport</keyword>